<sequence length="608" mass="68894">MQRLHRMPFGTELVEEGVRFALWAPSAQEVALVLGERTIGMPVEDGGWRRLTVREAKAGDRYAFRIDGSLSIPDPASRFQPDDVHKPSLVVDPTAYRWSDSNWTGRPWEEAVIYEVHVGTATPEGTYAALAGKLEELRDVGITVIELMPVADFPGRRNWGYDGVLLYAPDAAYGTPDDLKRFVDRAHSLGLMVMLDVVYNHFGPSGNYLHTYAKSFFTERHPTPWGAGVNVDGKNGGQVVRDFFIHNALYWLEEYHFDGLRLDAVHEIRDDRSEHVLVELAERVRTTLPHREIHLVLENDSNEASRLDRDPSGEPRHYTAQWNDDVHHAWHALLTDEDEGYYADYADEPVRWLARALAEGFAYQGEPSPHRDNQPRGEDSTHLPPDAFVAFLQNHDQIGNRAFGDRLSDLVAPEKRAVAYAALLLGPNPPMLFMGEDWAASTPFQFFVDFSDDPDLSKAVRDGRRREFGRFSAFADKTNAARIPDPTQATTFEASRLDWSEAEREPHKGIRDEIRRLLELRRRHVVPLLASRFLDADYSLPRPDAFDVIWHYETGDLRFTLNTGQSPLAMSDTRNGWTLLWKSDGVTIDGDNLTLPQWAGAILMNEAA</sequence>
<evidence type="ECO:0000256" key="3">
    <source>
        <dbReference type="ARBA" id="ARBA00008061"/>
    </source>
</evidence>
<name>A0A8J2YCG1_9RHOB</name>
<feature type="site" description="Transition state stabilizer" evidence="17">
    <location>
        <position position="396"/>
    </location>
</feature>
<keyword evidence="21" id="KW-1185">Reference proteome</keyword>
<dbReference type="Gene3D" id="2.60.40.10">
    <property type="entry name" value="Immunoglobulins"/>
    <property type="match status" value="1"/>
</dbReference>
<comment type="pathway">
    <text evidence="2 14">Glycan biosynthesis; trehalose biosynthesis.</text>
</comment>
<evidence type="ECO:0000256" key="4">
    <source>
        <dbReference type="ARBA" id="ARBA00012268"/>
    </source>
</evidence>
<feature type="region of interest" description="Disordered" evidence="18">
    <location>
        <begin position="364"/>
        <end position="384"/>
    </location>
</feature>
<dbReference type="InterPro" id="IPR006047">
    <property type="entry name" value="GH13_cat_dom"/>
</dbReference>
<comment type="similarity">
    <text evidence="3 14">Belongs to the glycosyl hydrolase 13 family.</text>
</comment>
<dbReference type="NCBIfam" id="TIGR02402">
    <property type="entry name" value="trehalose_TreZ"/>
    <property type="match status" value="1"/>
</dbReference>
<reference evidence="20" key="2">
    <citation type="submission" date="2020-09" db="EMBL/GenBank/DDBJ databases">
        <authorList>
            <person name="Sun Q."/>
            <person name="Sedlacek I."/>
        </authorList>
    </citation>
    <scope>NUCLEOTIDE SEQUENCE</scope>
    <source>
        <strain evidence="20">CCM 7684</strain>
    </source>
</reference>
<evidence type="ECO:0000256" key="2">
    <source>
        <dbReference type="ARBA" id="ARBA00005199"/>
    </source>
</evidence>
<dbReference type="Pfam" id="PF00128">
    <property type="entry name" value="Alpha-amylase"/>
    <property type="match status" value="1"/>
</dbReference>
<dbReference type="UniPathway" id="UPA00299"/>
<dbReference type="PANTHER" id="PTHR43651:SF11">
    <property type="entry name" value="MALTO-OLIGOSYLTREHALOSE TREHALOHYDROLASE"/>
    <property type="match status" value="1"/>
</dbReference>
<dbReference type="EMBL" id="BMCP01000001">
    <property type="protein sequence ID" value="GGE36727.1"/>
    <property type="molecule type" value="Genomic_DNA"/>
</dbReference>
<gene>
    <name evidence="20" type="ORF">GCM10007276_12750</name>
</gene>
<organism evidence="20 21">
    <name type="scientific">Agaricicola taiwanensis</name>
    <dbReference type="NCBI Taxonomy" id="591372"/>
    <lineage>
        <taxon>Bacteria</taxon>
        <taxon>Pseudomonadati</taxon>
        <taxon>Pseudomonadota</taxon>
        <taxon>Alphaproteobacteria</taxon>
        <taxon>Rhodobacterales</taxon>
        <taxon>Paracoccaceae</taxon>
        <taxon>Agaricicola</taxon>
    </lineage>
</organism>
<comment type="subcellular location">
    <subcellularLocation>
        <location evidence="1 15">Cytoplasm</location>
    </subcellularLocation>
</comment>
<feature type="active site" description="Proton donor" evidence="15">
    <location>
        <position position="298"/>
    </location>
</feature>
<keyword evidence="9 14" id="KW-0326">Glycosidase</keyword>
<dbReference type="SUPFAM" id="SSF51445">
    <property type="entry name" value="(Trans)glycosidases"/>
    <property type="match status" value="1"/>
</dbReference>
<dbReference type="CDD" id="cd02853">
    <property type="entry name" value="E_set_MTHase_like_N"/>
    <property type="match status" value="1"/>
</dbReference>
<evidence type="ECO:0000256" key="7">
    <source>
        <dbReference type="ARBA" id="ARBA00022801"/>
    </source>
</evidence>
<evidence type="ECO:0000256" key="14">
    <source>
        <dbReference type="PIRNR" id="PIRNR006337"/>
    </source>
</evidence>
<dbReference type="InterPro" id="IPR014756">
    <property type="entry name" value="Ig_E-set"/>
</dbReference>
<comment type="caution">
    <text evidence="20">The sequence shown here is derived from an EMBL/GenBank/DDBJ whole genome shotgun (WGS) entry which is preliminary data.</text>
</comment>
<evidence type="ECO:0000256" key="10">
    <source>
        <dbReference type="ARBA" id="ARBA00032057"/>
    </source>
</evidence>
<comment type="catalytic activity">
    <reaction evidence="12 14">
        <text>hydrolysis of (1-&gt;4)-alpha-D-glucosidic linkage in 4-alpha-D-[(1-&gt;4)-alpha-D-glucanosyl]n trehalose to yield trehalose and (1-&gt;4)-alpha-D-glucan.</text>
        <dbReference type="EC" id="3.2.1.141"/>
    </reaction>
</comment>
<feature type="domain" description="Glycosyl hydrolase family 13 catalytic" evidence="19">
    <location>
        <begin position="92"/>
        <end position="482"/>
    </location>
</feature>
<dbReference type="Proteomes" id="UP000602745">
    <property type="component" value="Unassembled WGS sequence"/>
</dbReference>
<keyword evidence="8" id="KW-0119">Carbohydrate metabolism</keyword>
<evidence type="ECO:0000313" key="20">
    <source>
        <dbReference type="EMBL" id="GGE36727.1"/>
    </source>
</evidence>
<feature type="binding site" evidence="16">
    <location>
        <begin position="324"/>
        <end position="328"/>
    </location>
    <ligand>
        <name>substrate</name>
    </ligand>
</feature>
<evidence type="ECO:0000256" key="5">
    <source>
        <dbReference type="ARBA" id="ARBA00015938"/>
    </source>
</evidence>
<feature type="binding site" evidence="16">
    <location>
        <begin position="261"/>
        <end position="266"/>
    </location>
    <ligand>
        <name>substrate</name>
    </ligand>
</feature>
<protein>
    <recommendedName>
        <fullName evidence="5 13">Malto-oligosyltrehalose trehalohydrolase</fullName>
        <shortName evidence="14">MTHase</shortName>
        <ecNumber evidence="4 13">3.2.1.141</ecNumber>
    </recommendedName>
    <alternativeName>
        <fullName evidence="11 14">4-alpha-D-((1-&gt;4)-alpha-D-glucano)trehalose trehalohydrolase</fullName>
    </alternativeName>
    <alternativeName>
        <fullName evidence="10 14">Maltooligosyl trehalose trehalohydrolase</fullName>
    </alternativeName>
</protein>
<feature type="binding site" evidence="16">
    <location>
        <begin position="395"/>
        <end position="400"/>
    </location>
    <ligand>
        <name>substrate</name>
    </ligand>
</feature>
<evidence type="ECO:0000256" key="18">
    <source>
        <dbReference type="SAM" id="MobiDB-lite"/>
    </source>
</evidence>
<feature type="compositionally biased region" description="Basic and acidic residues" evidence="18">
    <location>
        <begin position="368"/>
        <end position="381"/>
    </location>
</feature>
<dbReference type="AlphaFoldDB" id="A0A8J2YCG1"/>
<evidence type="ECO:0000259" key="19">
    <source>
        <dbReference type="SMART" id="SM00642"/>
    </source>
</evidence>
<evidence type="ECO:0000256" key="11">
    <source>
        <dbReference type="ARBA" id="ARBA00033284"/>
    </source>
</evidence>
<evidence type="ECO:0000256" key="13">
    <source>
        <dbReference type="NCBIfam" id="TIGR02402"/>
    </source>
</evidence>
<accession>A0A8J2YCG1</accession>
<dbReference type="InterPro" id="IPR044901">
    <property type="entry name" value="Trehalose_TreZ_E-set_sf"/>
</dbReference>
<evidence type="ECO:0000256" key="12">
    <source>
        <dbReference type="ARBA" id="ARBA00034013"/>
    </source>
</evidence>
<reference evidence="20" key="1">
    <citation type="journal article" date="2014" name="Int. J. Syst. Evol. Microbiol.">
        <title>Complete genome sequence of Corynebacterium casei LMG S-19264T (=DSM 44701T), isolated from a smear-ripened cheese.</title>
        <authorList>
            <consortium name="US DOE Joint Genome Institute (JGI-PGF)"/>
            <person name="Walter F."/>
            <person name="Albersmeier A."/>
            <person name="Kalinowski J."/>
            <person name="Ruckert C."/>
        </authorList>
    </citation>
    <scope>NUCLEOTIDE SEQUENCE</scope>
    <source>
        <strain evidence="20">CCM 7684</strain>
    </source>
</reference>
<dbReference type="EC" id="3.2.1.141" evidence="4 13"/>
<dbReference type="InterPro" id="IPR012768">
    <property type="entry name" value="Trehalose_TreZ"/>
</dbReference>
<feature type="active site" description="Nucleophile" evidence="15">
    <location>
        <position position="263"/>
    </location>
</feature>
<evidence type="ECO:0000256" key="8">
    <source>
        <dbReference type="ARBA" id="ARBA00023277"/>
    </source>
</evidence>
<dbReference type="InterPro" id="IPR004193">
    <property type="entry name" value="Glyco_hydro_13_N"/>
</dbReference>
<dbReference type="Pfam" id="PF02922">
    <property type="entry name" value="CBM_48"/>
    <property type="match status" value="1"/>
</dbReference>
<dbReference type="PIRSF" id="PIRSF006337">
    <property type="entry name" value="Trehalose_TreZ"/>
    <property type="match status" value="1"/>
</dbReference>
<evidence type="ECO:0000313" key="21">
    <source>
        <dbReference type="Proteomes" id="UP000602745"/>
    </source>
</evidence>
<keyword evidence="7 14" id="KW-0378">Hydrolase</keyword>
<evidence type="ECO:0000256" key="6">
    <source>
        <dbReference type="ARBA" id="ARBA00022490"/>
    </source>
</evidence>
<dbReference type="GO" id="GO:0005737">
    <property type="term" value="C:cytoplasm"/>
    <property type="evidence" value="ECO:0007669"/>
    <property type="project" value="UniProtKB-SubCell"/>
</dbReference>
<dbReference type="Gene3D" id="3.20.20.80">
    <property type="entry name" value="Glycosidases"/>
    <property type="match status" value="1"/>
</dbReference>
<dbReference type="InterPro" id="IPR013783">
    <property type="entry name" value="Ig-like_fold"/>
</dbReference>
<dbReference type="GO" id="GO:0033942">
    <property type="term" value="F:4-alpha-D-(1-&gt;4)-alpha-D-glucanotrehalose trehalohydrolase activity"/>
    <property type="evidence" value="ECO:0007669"/>
    <property type="project" value="UniProtKB-EC"/>
</dbReference>
<evidence type="ECO:0000256" key="15">
    <source>
        <dbReference type="PIRSR" id="PIRSR006337-1"/>
    </source>
</evidence>
<dbReference type="CDD" id="cd11325">
    <property type="entry name" value="AmyAc_GTHase"/>
    <property type="match status" value="1"/>
</dbReference>
<evidence type="ECO:0000256" key="1">
    <source>
        <dbReference type="ARBA" id="ARBA00004496"/>
    </source>
</evidence>
<dbReference type="SMART" id="SM00642">
    <property type="entry name" value="Aamy"/>
    <property type="match status" value="1"/>
</dbReference>
<keyword evidence="6" id="KW-0963">Cytoplasm</keyword>
<dbReference type="Gene3D" id="1.10.10.760">
    <property type="entry name" value="E-set domains of sugar-utilizing enzymes"/>
    <property type="match status" value="1"/>
</dbReference>
<evidence type="ECO:0000256" key="17">
    <source>
        <dbReference type="PIRSR" id="PIRSR006337-3"/>
    </source>
</evidence>
<dbReference type="RefSeq" id="WP_188408822.1">
    <property type="nucleotide sequence ID" value="NZ_BMCP01000001.1"/>
</dbReference>
<dbReference type="SUPFAM" id="SSF81296">
    <property type="entry name" value="E set domains"/>
    <property type="match status" value="1"/>
</dbReference>
<evidence type="ECO:0000256" key="16">
    <source>
        <dbReference type="PIRSR" id="PIRSR006337-2"/>
    </source>
</evidence>
<dbReference type="PANTHER" id="PTHR43651">
    <property type="entry name" value="1,4-ALPHA-GLUCAN-BRANCHING ENZYME"/>
    <property type="match status" value="1"/>
</dbReference>
<dbReference type="GO" id="GO:0005992">
    <property type="term" value="P:trehalose biosynthetic process"/>
    <property type="evidence" value="ECO:0007669"/>
    <property type="project" value="UniProtKB-UniRule"/>
</dbReference>
<proteinExistence type="inferred from homology"/>
<evidence type="ECO:0000256" key="9">
    <source>
        <dbReference type="ARBA" id="ARBA00023295"/>
    </source>
</evidence>
<dbReference type="InterPro" id="IPR017853">
    <property type="entry name" value="GH"/>
</dbReference>